<dbReference type="PANTHER" id="PTHR12281">
    <property type="entry name" value="RP42 RELATED"/>
    <property type="match status" value="1"/>
</dbReference>
<dbReference type="InterPro" id="IPR042460">
    <property type="entry name" value="DCN1-like_PONY"/>
</dbReference>
<dbReference type="Proteomes" id="UP000595140">
    <property type="component" value="Unassembled WGS sequence"/>
</dbReference>
<reference evidence="3 4" key="1">
    <citation type="submission" date="2018-04" db="EMBL/GenBank/DDBJ databases">
        <authorList>
            <person name="Vogel A."/>
        </authorList>
    </citation>
    <scope>NUCLEOTIDE SEQUENCE [LARGE SCALE GENOMIC DNA]</scope>
</reference>
<evidence type="ECO:0000256" key="1">
    <source>
        <dbReference type="RuleBase" id="RU410713"/>
    </source>
</evidence>
<dbReference type="GO" id="GO:0031624">
    <property type="term" value="F:ubiquitin conjugating enzyme binding"/>
    <property type="evidence" value="ECO:0007669"/>
    <property type="project" value="TreeGrafter"/>
</dbReference>
<name>A0A484MH36_9ASTE</name>
<protein>
    <recommendedName>
        <fullName evidence="1">Defective in cullin neddylation protein</fullName>
    </recommendedName>
</protein>
<dbReference type="EMBL" id="OOIL02003368">
    <property type="protein sequence ID" value="VFQ87286.1"/>
    <property type="molecule type" value="Genomic_DNA"/>
</dbReference>
<keyword evidence="4" id="KW-1185">Reference proteome</keyword>
<evidence type="ECO:0000313" key="4">
    <source>
        <dbReference type="Proteomes" id="UP000595140"/>
    </source>
</evidence>
<dbReference type="GO" id="GO:0097602">
    <property type="term" value="F:cullin family protein binding"/>
    <property type="evidence" value="ECO:0007669"/>
    <property type="project" value="TreeGrafter"/>
</dbReference>
<evidence type="ECO:0000259" key="2">
    <source>
        <dbReference type="PROSITE" id="PS51229"/>
    </source>
</evidence>
<evidence type="ECO:0000313" key="3">
    <source>
        <dbReference type="EMBL" id="VFQ87286.1"/>
    </source>
</evidence>
<dbReference type="InterPro" id="IPR005176">
    <property type="entry name" value="PONY_dom"/>
</dbReference>
<accession>A0A484MH36</accession>
<sequence length="231" mass="26776">MPRRKRSSRWEETKPPTAAADFSASCKAAANKEFEEIDKWFYTYADTSSGLIEPDGVLHLCSDLGIDYTDVRILLLAWKMQAKKQGFFTLEEWRKGIKDLNVDTIERLKQTITKLVDEVKHYSTMLLDFYTYAFKYNLTEFSEKSVDKETCCTLLENILGSKFQSQIAKLIQYLMSQTEYKALNMDQWLGVYRFCQEISFPDCSNYGEEDAWPVILDDFVQMVKTTSIGAI</sequence>
<dbReference type="GO" id="GO:0045116">
    <property type="term" value="P:protein neddylation"/>
    <property type="evidence" value="ECO:0007669"/>
    <property type="project" value="TreeGrafter"/>
</dbReference>
<organism evidence="3 4">
    <name type="scientific">Cuscuta campestris</name>
    <dbReference type="NCBI Taxonomy" id="132261"/>
    <lineage>
        <taxon>Eukaryota</taxon>
        <taxon>Viridiplantae</taxon>
        <taxon>Streptophyta</taxon>
        <taxon>Embryophyta</taxon>
        <taxon>Tracheophyta</taxon>
        <taxon>Spermatophyta</taxon>
        <taxon>Magnoliopsida</taxon>
        <taxon>eudicotyledons</taxon>
        <taxon>Gunneridae</taxon>
        <taxon>Pentapetalae</taxon>
        <taxon>asterids</taxon>
        <taxon>lamiids</taxon>
        <taxon>Solanales</taxon>
        <taxon>Convolvulaceae</taxon>
        <taxon>Cuscuteae</taxon>
        <taxon>Cuscuta</taxon>
        <taxon>Cuscuta subgen. Grammica</taxon>
        <taxon>Cuscuta sect. Cleistogrammica</taxon>
    </lineage>
</organism>
<dbReference type="GO" id="GO:0000151">
    <property type="term" value="C:ubiquitin ligase complex"/>
    <property type="evidence" value="ECO:0007669"/>
    <property type="project" value="TreeGrafter"/>
</dbReference>
<dbReference type="PROSITE" id="PS51229">
    <property type="entry name" value="DCUN1"/>
    <property type="match status" value="1"/>
</dbReference>
<dbReference type="PANTHER" id="PTHR12281:SF12">
    <property type="entry name" value="DEFECTIVE IN CULLIN NEDDYLATION PROTEIN"/>
    <property type="match status" value="1"/>
</dbReference>
<dbReference type="Gene3D" id="1.10.238.200">
    <property type="entry name" value="Cullin, PONY binding domain"/>
    <property type="match status" value="1"/>
</dbReference>
<proteinExistence type="predicted"/>
<dbReference type="AlphaFoldDB" id="A0A484MH36"/>
<dbReference type="InterPro" id="IPR011992">
    <property type="entry name" value="EF-hand-dom_pair"/>
</dbReference>
<dbReference type="OrthoDB" id="286637at2759"/>
<dbReference type="Gene3D" id="1.10.238.10">
    <property type="entry name" value="EF-hand"/>
    <property type="match status" value="1"/>
</dbReference>
<feature type="domain" description="DCUN1" evidence="2">
    <location>
        <begin position="32"/>
        <end position="224"/>
    </location>
</feature>
<dbReference type="GO" id="GO:0032182">
    <property type="term" value="F:ubiquitin-like protein binding"/>
    <property type="evidence" value="ECO:0007669"/>
    <property type="project" value="TreeGrafter"/>
</dbReference>
<dbReference type="SUPFAM" id="SSF47473">
    <property type="entry name" value="EF-hand"/>
    <property type="match status" value="1"/>
</dbReference>
<dbReference type="Pfam" id="PF03556">
    <property type="entry name" value="Cullin_binding"/>
    <property type="match status" value="1"/>
</dbReference>
<dbReference type="InterPro" id="IPR014764">
    <property type="entry name" value="DCN-prot"/>
</dbReference>
<comment type="function">
    <text evidence="1">Neddylation of cullins play an essential role in the regulation of SCF-type complexes activity.</text>
</comment>
<gene>
    <name evidence="3" type="ORF">CCAM_LOCUS29062</name>
</gene>